<dbReference type="Proteomes" id="UP001165960">
    <property type="component" value="Unassembled WGS sequence"/>
</dbReference>
<evidence type="ECO:0000313" key="1">
    <source>
        <dbReference type="EMBL" id="KAJ9049014.1"/>
    </source>
</evidence>
<accession>A0ACC2RG19</accession>
<comment type="caution">
    <text evidence="1">The sequence shown here is derived from an EMBL/GenBank/DDBJ whole genome shotgun (WGS) entry which is preliminary data.</text>
</comment>
<protein>
    <submittedName>
        <fullName evidence="1">Uncharacterized protein</fullName>
    </submittedName>
</protein>
<gene>
    <name evidence="1" type="ORF">DSO57_1028869</name>
</gene>
<keyword evidence="2" id="KW-1185">Reference proteome</keyword>
<dbReference type="EMBL" id="QTSX02007286">
    <property type="protein sequence ID" value="KAJ9049014.1"/>
    <property type="molecule type" value="Genomic_DNA"/>
</dbReference>
<reference evidence="1" key="1">
    <citation type="submission" date="2022-04" db="EMBL/GenBank/DDBJ databases">
        <title>Genome of the entomopathogenic fungus Entomophthora muscae.</title>
        <authorList>
            <person name="Elya C."/>
            <person name="Lovett B.R."/>
            <person name="Lee E."/>
            <person name="Macias A.M."/>
            <person name="Hajek A.E."/>
            <person name="De Bivort B.L."/>
            <person name="Kasson M.T."/>
            <person name="De Fine Licht H.H."/>
            <person name="Stajich J.E."/>
        </authorList>
    </citation>
    <scope>NUCLEOTIDE SEQUENCE</scope>
    <source>
        <strain evidence="1">Berkeley</strain>
    </source>
</reference>
<name>A0ACC2RG19_9FUNG</name>
<proteinExistence type="predicted"/>
<evidence type="ECO:0000313" key="2">
    <source>
        <dbReference type="Proteomes" id="UP001165960"/>
    </source>
</evidence>
<sequence>MYGRNKFGQCFISGEVKLGEALAFFLVVFMTTITLLYCILVPCIVIARIDLNTGFSHLKHYVNNHHPGFQSHFNMQLKRIILSSMLYPLACFLSMIGSLVYVYCMFIVTTPSIELFIFASVTRSLTGVFNLVAFLMDPSVQRALIITLQSFAFSCTEARLSSTSTYITTNPDTISISSQPLNHNASAILGGPPINIDKNLQTYLSGT</sequence>
<organism evidence="1 2">
    <name type="scientific">Entomophthora muscae</name>
    <dbReference type="NCBI Taxonomy" id="34485"/>
    <lineage>
        <taxon>Eukaryota</taxon>
        <taxon>Fungi</taxon>
        <taxon>Fungi incertae sedis</taxon>
        <taxon>Zoopagomycota</taxon>
        <taxon>Entomophthoromycotina</taxon>
        <taxon>Entomophthoromycetes</taxon>
        <taxon>Entomophthorales</taxon>
        <taxon>Entomophthoraceae</taxon>
        <taxon>Entomophthora</taxon>
    </lineage>
</organism>